<accession>A0A1J1GTU0</accession>
<dbReference type="GO" id="GO:1990247">
    <property type="term" value="F:N6-methyladenosine-containing RNA reader activity"/>
    <property type="evidence" value="ECO:0007669"/>
    <property type="project" value="TreeGrafter"/>
</dbReference>
<dbReference type="OrthoDB" id="1914176at2759"/>
<feature type="domain" description="C3H1-type" evidence="3">
    <location>
        <begin position="99"/>
        <end position="129"/>
    </location>
</feature>
<keyword evidence="1" id="KW-0479">Metal-binding</keyword>
<feature type="domain" description="C3H1-type" evidence="3">
    <location>
        <begin position="156"/>
        <end position="178"/>
    </location>
</feature>
<name>A0A1J1GTU0_PLAGA</name>
<dbReference type="PROSITE" id="PS50103">
    <property type="entry name" value="ZF_C3H1"/>
    <property type="match status" value="3"/>
</dbReference>
<feature type="zinc finger region" description="C3H1-type" evidence="1">
    <location>
        <begin position="71"/>
        <end position="98"/>
    </location>
</feature>
<dbReference type="GO" id="GO:0003729">
    <property type="term" value="F:mRNA binding"/>
    <property type="evidence" value="ECO:0007669"/>
    <property type="project" value="TreeGrafter"/>
</dbReference>
<keyword evidence="1" id="KW-0863">Zinc-finger</keyword>
<feature type="zinc finger region" description="C3H1-type" evidence="1">
    <location>
        <begin position="156"/>
        <end position="178"/>
    </location>
</feature>
<feature type="compositionally biased region" description="Low complexity" evidence="2">
    <location>
        <begin position="255"/>
        <end position="270"/>
    </location>
</feature>
<dbReference type="OMA" id="RINHNNC"/>
<dbReference type="InterPro" id="IPR007275">
    <property type="entry name" value="YTH_domain"/>
</dbReference>
<dbReference type="GO" id="GO:0005654">
    <property type="term" value="C:nucleoplasm"/>
    <property type="evidence" value="ECO:0007669"/>
    <property type="project" value="TreeGrafter"/>
</dbReference>
<comment type="caution">
    <text evidence="5">The sequence shown here is derived from an EMBL/GenBank/DDBJ whole genome shotgun (WGS) entry which is preliminary data.</text>
</comment>
<dbReference type="GO" id="GO:0000398">
    <property type="term" value="P:mRNA splicing, via spliceosome"/>
    <property type="evidence" value="ECO:0007669"/>
    <property type="project" value="TreeGrafter"/>
</dbReference>
<dbReference type="Gene3D" id="3.10.590.10">
    <property type="entry name" value="ph1033 like domains"/>
    <property type="match status" value="1"/>
</dbReference>
<evidence type="ECO:0000313" key="6">
    <source>
        <dbReference type="Proteomes" id="UP000220797"/>
    </source>
</evidence>
<dbReference type="Gene3D" id="4.10.1000.10">
    <property type="entry name" value="Zinc finger, CCCH-type"/>
    <property type="match status" value="1"/>
</dbReference>
<dbReference type="InterPro" id="IPR000571">
    <property type="entry name" value="Znf_CCCH"/>
</dbReference>
<dbReference type="EMBL" id="CVMV01000045">
    <property type="protein sequence ID" value="CRG95713.1"/>
    <property type="molecule type" value="Genomic_DNA"/>
</dbReference>
<dbReference type="Pfam" id="PF04146">
    <property type="entry name" value="YTH"/>
    <property type="match status" value="1"/>
</dbReference>
<reference evidence="5" key="1">
    <citation type="submission" date="2015-04" db="EMBL/GenBank/DDBJ databases">
        <authorList>
            <consortium name="Pathogen Informatics"/>
        </authorList>
    </citation>
    <scope>NUCLEOTIDE SEQUENCE [LARGE SCALE GENOMIC DNA]</scope>
    <source>
        <strain evidence="5">8A</strain>
    </source>
</reference>
<dbReference type="SMART" id="SM00356">
    <property type="entry name" value="ZnF_C3H1"/>
    <property type="match status" value="3"/>
</dbReference>
<gene>
    <name evidence="5" type="ORF">PGAL8A_00291700</name>
</gene>
<keyword evidence="1" id="KW-0862">Zinc</keyword>
<feature type="domain" description="C3H1-type" evidence="3">
    <location>
        <begin position="71"/>
        <end position="98"/>
    </location>
</feature>
<dbReference type="PANTHER" id="PTHR12357">
    <property type="entry name" value="YTH YT521-B HOMOLOGY DOMAIN-CONTAINING"/>
    <property type="match status" value="1"/>
</dbReference>
<dbReference type="CDD" id="cd21134">
    <property type="entry name" value="YTH"/>
    <property type="match status" value="1"/>
</dbReference>
<feature type="domain" description="YTH" evidence="4">
    <location>
        <begin position="438"/>
        <end position="571"/>
    </location>
</feature>
<organism evidence="5 6">
    <name type="scientific">Plasmodium gallinaceum</name>
    <dbReference type="NCBI Taxonomy" id="5849"/>
    <lineage>
        <taxon>Eukaryota</taxon>
        <taxon>Sar</taxon>
        <taxon>Alveolata</taxon>
        <taxon>Apicomplexa</taxon>
        <taxon>Aconoidasida</taxon>
        <taxon>Haemosporida</taxon>
        <taxon>Plasmodiidae</taxon>
        <taxon>Plasmodium</taxon>
        <taxon>Plasmodium (Haemamoeba)</taxon>
    </lineage>
</organism>
<dbReference type="VEuPathDB" id="PlasmoDB:PGAL8A_00291700"/>
<proteinExistence type="predicted"/>
<evidence type="ECO:0000259" key="3">
    <source>
        <dbReference type="PROSITE" id="PS50103"/>
    </source>
</evidence>
<protein>
    <submittedName>
        <fullName evidence="5">YTH domain-containing protein, putative</fullName>
    </submittedName>
</protein>
<dbReference type="GO" id="GO:0048024">
    <property type="term" value="P:regulation of mRNA splicing, via spliceosome"/>
    <property type="evidence" value="ECO:0007669"/>
    <property type="project" value="TreeGrafter"/>
</dbReference>
<evidence type="ECO:0000256" key="1">
    <source>
        <dbReference type="PROSITE-ProRule" id="PRU00723"/>
    </source>
</evidence>
<dbReference type="GO" id="GO:0008270">
    <property type="term" value="F:zinc ion binding"/>
    <property type="evidence" value="ECO:0007669"/>
    <property type="project" value="UniProtKB-KW"/>
</dbReference>
<dbReference type="Proteomes" id="UP000220797">
    <property type="component" value="Unassembled WGS sequence"/>
</dbReference>
<feature type="region of interest" description="Disordered" evidence="2">
    <location>
        <begin position="246"/>
        <end position="270"/>
    </location>
</feature>
<keyword evidence="6" id="KW-1185">Reference proteome</keyword>
<dbReference type="PANTHER" id="PTHR12357:SF3">
    <property type="entry name" value="YTH DOMAIN-CONTAINING PROTEIN 1"/>
    <property type="match status" value="1"/>
</dbReference>
<dbReference type="PROSITE" id="PS50882">
    <property type="entry name" value="YTH"/>
    <property type="match status" value="1"/>
</dbReference>
<dbReference type="InterPro" id="IPR045168">
    <property type="entry name" value="YTH_prot"/>
</dbReference>
<dbReference type="AlphaFoldDB" id="A0A1J1GTU0"/>
<dbReference type="RefSeq" id="XP_028528521.1">
    <property type="nucleotide sequence ID" value="XM_028671916.1"/>
</dbReference>
<sequence length="639" mass="74933">MVVRKKCNKKKKKNIYELYLNMCEEKNKKLGEKNGDDIIDLEKEVKIRLEEQTSLLSIKGIDRVDIKQKKGKHSIICIHYIKNMCMKNLFCNYLHQLIYSRIPTCKNYLKYNYCADKVRGSCMFRHTLENTNVSHYNENKDEYLDETLKFLHEKNICVNYLLGFCALGYNCRKIHKNRSRKYINIISILPKFYLDHILINKRLYTHLYNNQKKFLNDLNKLKDALIILSGEKYYDKMNLSKNENENSLKEGFKGSNNNNNINSSNHNINNNNTKGNININDNNNYNNVNIDTSIYNNSNNNDNIYNNSGIIDTADDNIDNTNNYNSNNQNIFMKNNKNNLNDIIKNNQKIIGYNNSNEIINNATNDNVDKYLNECNKSNNEHTKNLGKYNNYNNHSNEKIYRNKINNYYNNENIVTSDSMNIPNVYDLNNNLIQNDKIKVFIIKCNQISHLYLSILYGVWATGKNNTRKFVNLFKENYTIIFLFSVNESGGFQGYAKMITLPIKNLYDNLWGSITKRLGGNFRVQWIKTAKIDFDVFKNMVNSYNDNLPLKKSRDGTELPLNLATIICNKLNSLPNEDFLAGTIYEYKRRINHSTFFTNLHKQNLLNTTTMWDMLIFNLNQKSDCQQITFIDGTEQNIK</sequence>
<evidence type="ECO:0000259" key="4">
    <source>
        <dbReference type="PROSITE" id="PS50882"/>
    </source>
</evidence>
<dbReference type="GeneID" id="39731450"/>
<feature type="zinc finger region" description="C3H1-type" evidence="1">
    <location>
        <begin position="99"/>
        <end position="129"/>
    </location>
</feature>
<evidence type="ECO:0000313" key="5">
    <source>
        <dbReference type="EMBL" id="CRG95713.1"/>
    </source>
</evidence>
<evidence type="ECO:0000256" key="2">
    <source>
        <dbReference type="SAM" id="MobiDB-lite"/>
    </source>
</evidence>